<dbReference type="KEGG" id="kphy:AOZ06_30885"/>
<keyword evidence="6" id="KW-1185">Reference proteome</keyword>
<dbReference type="SUPFAM" id="SSF46785">
    <property type="entry name" value="Winged helix' DNA-binding domain"/>
    <property type="match status" value="1"/>
</dbReference>
<dbReference type="InterPro" id="IPR001845">
    <property type="entry name" value="HTH_ArsR_DNA-bd_dom"/>
</dbReference>
<dbReference type="OrthoDB" id="3808065at2"/>
<dbReference type="PROSITE" id="PS50987">
    <property type="entry name" value="HTH_ARSR_2"/>
    <property type="match status" value="1"/>
</dbReference>
<dbReference type="STRING" id="860235.AOZ06_30885"/>
<dbReference type="RefSeq" id="WP_054297035.1">
    <property type="nucleotide sequence ID" value="NZ_CP012752.1"/>
</dbReference>
<dbReference type="CDD" id="cd00090">
    <property type="entry name" value="HTH_ARSR"/>
    <property type="match status" value="1"/>
</dbReference>
<keyword evidence="2" id="KW-0238">DNA-binding</keyword>
<dbReference type="GO" id="GO:0003677">
    <property type="term" value="F:DNA binding"/>
    <property type="evidence" value="ECO:0007669"/>
    <property type="project" value="UniProtKB-KW"/>
</dbReference>
<dbReference type="Proteomes" id="UP000063699">
    <property type="component" value="Chromosome"/>
</dbReference>
<dbReference type="GO" id="GO:0003700">
    <property type="term" value="F:DNA-binding transcription factor activity"/>
    <property type="evidence" value="ECO:0007669"/>
    <property type="project" value="InterPro"/>
</dbReference>
<dbReference type="InterPro" id="IPR036388">
    <property type="entry name" value="WH-like_DNA-bd_sf"/>
</dbReference>
<accession>A0A0N9IIC8</accession>
<evidence type="ECO:0000313" key="5">
    <source>
        <dbReference type="EMBL" id="ALG15181.1"/>
    </source>
</evidence>
<dbReference type="Gene3D" id="1.10.10.10">
    <property type="entry name" value="Winged helix-like DNA-binding domain superfamily/Winged helix DNA-binding domain"/>
    <property type="match status" value="1"/>
</dbReference>
<dbReference type="SMART" id="SM00418">
    <property type="entry name" value="HTH_ARSR"/>
    <property type="match status" value="1"/>
</dbReference>
<dbReference type="AlphaFoldDB" id="A0A0N9IIC8"/>
<evidence type="ECO:0000256" key="2">
    <source>
        <dbReference type="ARBA" id="ARBA00023125"/>
    </source>
</evidence>
<gene>
    <name evidence="5" type="ORF">AOZ06_30885</name>
</gene>
<evidence type="ECO:0000313" key="6">
    <source>
        <dbReference type="Proteomes" id="UP000063699"/>
    </source>
</evidence>
<dbReference type="InterPro" id="IPR051011">
    <property type="entry name" value="Metal_resp_trans_reg"/>
</dbReference>
<keyword evidence="1" id="KW-0805">Transcription regulation</keyword>
<dbReference type="PANTHER" id="PTHR43132:SF8">
    <property type="entry name" value="HTH-TYPE TRANSCRIPTIONAL REGULATOR KMTR"/>
    <property type="match status" value="1"/>
</dbReference>
<organism evidence="5 6">
    <name type="scientific">Kibdelosporangium phytohabitans</name>
    <dbReference type="NCBI Taxonomy" id="860235"/>
    <lineage>
        <taxon>Bacteria</taxon>
        <taxon>Bacillati</taxon>
        <taxon>Actinomycetota</taxon>
        <taxon>Actinomycetes</taxon>
        <taxon>Pseudonocardiales</taxon>
        <taxon>Pseudonocardiaceae</taxon>
        <taxon>Kibdelosporangium</taxon>
    </lineage>
</organism>
<protein>
    <recommendedName>
        <fullName evidence="4">HTH arsR-type domain-containing protein</fullName>
    </recommendedName>
</protein>
<keyword evidence="3" id="KW-0804">Transcription</keyword>
<evidence type="ECO:0000259" key="4">
    <source>
        <dbReference type="PROSITE" id="PS50987"/>
    </source>
</evidence>
<name>A0A0N9IIC8_9PSEU</name>
<dbReference type="Pfam" id="PF12840">
    <property type="entry name" value="HTH_20"/>
    <property type="match status" value="1"/>
</dbReference>
<sequence length="321" mass="35640">MLRIHFSPEDLARTRISPRPHPMWETLLSLYRLRRRDGELVFDGWRRSIRPKVPAGTRLLTDLVPQNGYAADFLTPATPDLCLASGLEALRRTPKRRLRTDLSILSRERTLPSWTAMLADGRTEAVNRLADAVDQYFTACLAPYWTHVRGRVDQEHARQAQLVADGGFERLFGDLHPSARWCYPVLELDYPVDQDLHLGGRGLQLVPSFFCQGTPMTLLDGDLDPVLLYPIGHSVGWSTTDRTRSLASLLGRTRARVLETIGDRPCTTSEVARRADTSLPTASQQASALRAAGLVTSRQNGQSVLHSITSLGLALLAGNAQ</sequence>
<evidence type="ECO:0000256" key="3">
    <source>
        <dbReference type="ARBA" id="ARBA00023163"/>
    </source>
</evidence>
<reference evidence="5 6" key="1">
    <citation type="submission" date="2015-07" db="EMBL/GenBank/DDBJ databases">
        <title>Genome sequencing of Kibdelosporangium phytohabitans.</title>
        <authorList>
            <person name="Qin S."/>
            <person name="Xing K."/>
        </authorList>
    </citation>
    <scope>NUCLEOTIDE SEQUENCE [LARGE SCALE GENOMIC DNA]</scope>
    <source>
        <strain evidence="5 6">KLBMP1111</strain>
    </source>
</reference>
<evidence type="ECO:0000256" key="1">
    <source>
        <dbReference type="ARBA" id="ARBA00023015"/>
    </source>
</evidence>
<dbReference type="PANTHER" id="PTHR43132">
    <property type="entry name" value="ARSENICAL RESISTANCE OPERON REPRESSOR ARSR-RELATED"/>
    <property type="match status" value="1"/>
</dbReference>
<dbReference type="InterPro" id="IPR036390">
    <property type="entry name" value="WH_DNA-bd_sf"/>
</dbReference>
<feature type="domain" description="HTH arsR-type" evidence="4">
    <location>
        <begin position="234"/>
        <end position="321"/>
    </location>
</feature>
<dbReference type="InterPro" id="IPR011991">
    <property type="entry name" value="ArsR-like_HTH"/>
</dbReference>
<dbReference type="EMBL" id="CP012752">
    <property type="protein sequence ID" value="ALG15181.1"/>
    <property type="molecule type" value="Genomic_DNA"/>
</dbReference>
<proteinExistence type="predicted"/>